<comment type="subcellular location">
    <subcellularLocation>
        <location evidence="2">Cytoplasm</location>
    </subcellularLocation>
    <subcellularLocation>
        <location evidence="1">Nucleus</location>
    </subcellularLocation>
</comment>
<dbReference type="CDD" id="cd02140">
    <property type="entry name" value="Frm2-like"/>
    <property type="match status" value="1"/>
</dbReference>
<accession>K4EGT7</accession>
<evidence type="ECO:0000256" key="5">
    <source>
        <dbReference type="ARBA" id="ARBA00023002"/>
    </source>
</evidence>
<feature type="domain" description="Nitroreductase" evidence="7">
    <location>
        <begin position="57"/>
        <end position="225"/>
    </location>
</feature>
<protein>
    <submittedName>
        <fullName evidence="8">Nitroreductase</fullName>
    </submittedName>
</protein>
<evidence type="ECO:0000256" key="2">
    <source>
        <dbReference type="ARBA" id="ARBA00004496"/>
    </source>
</evidence>
<dbReference type="AlphaFoldDB" id="K4EGT7"/>
<evidence type="ECO:0000256" key="3">
    <source>
        <dbReference type="ARBA" id="ARBA00007118"/>
    </source>
</evidence>
<dbReference type="InterPro" id="IPR029479">
    <property type="entry name" value="Nitroreductase"/>
</dbReference>
<dbReference type="Pfam" id="PF00881">
    <property type="entry name" value="Nitroreductase"/>
    <property type="match status" value="1"/>
</dbReference>
<evidence type="ECO:0000256" key="6">
    <source>
        <dbReference type="ARBA" id="ARBA00023242"/>
    </source>
</evidence>
<dbReference type="PANTHER" id="PTHR43035">
    <property type="entry name" value="FATTY ACID REPRESSION MUTANT PROTEIN 2-RELATED"/>
    <property type="match status" value="1"/>
</dbReference>
<keyword evidence="4" id="KW-0963">Cytoplasm</keyword>
<dbReference type="InterPro" id="IPR000415">
    <property type="entry name" value="Nitroreductase-like"/>
</dbReference>
<dbReference type="GO" id="GO:0005737">
    <property type="term" value="C:cytoplasm"/>
    <property type="evidence" value="ECO:0007669"/>
    <property type="project" value="UniProtKB-SubCell"/>
</dbReference>
<dbReference type="GO" id="GO:0005634">
    <property type="term" value="C:nucleus"/>
    <property type="evidence" value="ECO:0007669"/>
    <property type="project" value="UniProtKB-SubCell"/>
</dbReference>
<dbReference type="PANTHER" id="PTHR43035:SF1">
    <property type="entry name" value="FATTY ACID REPRESSION MUTANT PROTEIN 2-RELATED"/>
    <property type="match status" value="1"/>
</dbReference>
<dbReference type="FunFam" id="3.40.109.10:FF:000001">
    <property type="entry name" value="Nitroreductase family"/>
    <property type="match status" value="1"/>
</dbReference>
<evidence type="ECO:0000313" key="8">
    <source>
        <dbReference type="EMBL" id="ADM07403.1"/>
    </source>
</evidence>
<name>K4EGT7_TAICA</name>
<keyword evidence="5" id="KW-0560">Oxidoreductase</keyword>
<sequence length="248" mass="27767">MSSVQYLRNATALVCRTQRTTASASLAARLRPAPLPARTLAHIHKRTMASAQFFEAIKKRRTYYVLTNASPVPDARIEGIVKDAVLHVPSSFNSQTSRVVVLLRTDHARLWDITAESLKPVAPAAQWPTTVKKLESFKAAYGTILYFEDEDAVRGLQKQFPLYQDSFPIWAEHTNGMIQFAIWTAFELEGLGASLQHYNPLIDQKVKAEWNIPATWKLIAEMPFGTPGAPAGDKQFNPIDDRVKVYGK</sequence>
<dbReference type="Gene3D" id="3.40.109.10">
    <property type="entry name" value="NADH Oxidase"/>
    <property type="match status" value="1"/>
</dbReference>
<dbReference type="EMBL" id="GU931821">
    <property type="protein sequence ID" value="ADM07403.1"/>
    <property type="molecule type" value="mRNA"/>
</dbReference>
<organism evidence="8">
    <name type="scientific">Taiwanofungus camphoratus</name>
    <name type="common">Poroid brown-rot fungus</name>
    <name type="synonym">Antrodia camphorata</name>
    <dbReference type="NCBI Taxonomy" id="2696576"/>
    <lineage>
        <taxon>Eukaryota</taxon>
        <taxon>Fungi</taxon>
        <taxon>Dikarya</taxon>
        <taxon>Basidiomycota</taxon>
        <taxon>Agaricomycotina</taxon>
        <taxon>Agaricomycetes</taxon>
        <taxon>Polyporales</taxon>
        <taxon>Taiwanofungaceae</taxon>
        <taxon>Taiwanofungus</taxon>
    </lineage>
</organism>
<reference evidence="8" key="1">
    <citation type="submission" date="2010-02" db="EMBL/GenBank/DDBJ databases">
        <authorList>
            <person name="Schoen A."/>
        </authorList>
    </citation>
    <scope>NUCLEOTIDE SEQUENCE</scope>
</reference>
<keyword evidence="6" id="KW-0539">Nucleus</keyword>
<dbReference type="SUPFAM" id="SSF55469">
    <property type="entry name" value="FMN-dependent nitroreductase-like"/>
    <property type="match status" value="1"/>
</dbReference>
<dbReference type="GO" id="GO:0034599">
    <property type="term" value="P:cellular response to oxidative stress"/>
    <property type="evidence" value="ECO:0007669"/>
    <property type="project" value="InterPro"/>
</dbReference>
<dbReference type="GO" id="GO:0016491">
    <property type="term" value="F:oxidoreductase activity"/>
    <property type="evidence" value="ECO:0007669"/>
    <property type="project" value="UniProtKB-KW"/>
</dbReference>
<proteinExistence type="evidence at transcript level"/>
<reference evidence="8" key="2">
    <citation type="journal article" date="2012" name="Food Chem.">
        <title>Taiwanofungus camphorata nitroreductase: cDNA cloning and biochemical characterisation.</title>
        <authorList>
            <person name="Chen C.C."/>
            <person name="Ken C.F."/>
            <person name="Wen L."/>
            <person name="Chang C.F."/>
            <person name="Lin C.T."/>
        </authorList>
    </citation>
    <scope>NUCLEOTIDE SEQUENCE</scope>
</reference>
<comment type="similarity">
    <text evidence="3">Belongs to the nitroreductase family.</text>
</comment>
<dbReference type="InterPro" id="IPR033877">
    <property type="entry name" value="Frm2/Hbn1"/>
</dbReference>
<evidence type="ECO:0000259" key="7">
    <source>
        <dbReference type="Pfam" id="PF00881"/>
    </source>
</evidence>
<evidence type="ECO:0000256" key="1">
    <source>
        <dbReference type="ARBA" id="ARBA00004123"/>
    </source>
</evidence>
<evidence type="ECO:0000256" key="4">
    <source>
        <dbReference type="ARBA" id="ARBA00022490"/>
    </source>
</evidence>